<feature type="compositionally biased region" description="Basic and acidic residues" evidence="10">
    <location>
        <begin position="526"/>
        <end position="535"/>
    </location>
</feature>
<evidence type="ECO:0000256" key="10">
    <source>
        <dbReference type="SAM" id="MobiDB-lite"/>
    </source>
</evidence>
<accession>A0AAV4AF23</accession>
<feature type="compositionally biased region" description="Polar residues" evidence="10">
    <location>
        <begin position="510"/>
        <end position="525"/>
    </location>
</feature>
<evidence type="ECO:0000256" key="5">
    <source>
        <dbReference type="ARBA" id="ARBA00022889"/>
    </source>
</evidence>
<dbReference type="InterPro" id="IPR052300">
    <property type="entry name" value="Adhesion_Centrosome_assoc"/>
</dbReference>
<keyword evidence="7 9" id="KW-0175">Coiled coil</keyword>
<feature type="region of interest" description="Disordered" evidence="10">
    <location>
        <begin position="15"/>
        <end position="42"/>
    </location>
</feature>
<protein>
    <submittedName>
        <fullName evidence="11">Afadin-and alpha-actinin-binding protein</fullName>
    </submittedName>
</protein>
<evidence type="ECO:0000313" key="11">
    <source>
        <dbReference type="EMBL" id="GFO05034.1"/>
    </source>
</evidence>
<feature type="compositionally biased region" description="Polar residues" evidence="10">
    <location>
        <begin position="569"/>
        <end position="588"/>
    </location>
</feature>
<evidence type="ECO:0000256" key="9">
    <source>
        <dbReference type="SAM" id="Coils"/>
    </source>
</evidence>
<dbReference type="InterPro" id="IPR021622">
    <property type="entry name" value="Afadin/alpha-actinin-bd"/>
</dbReference>
<keyword evidence="8" id="KW-0206">Cytoskeleton</keyword>
<feature type="compositionally biased region" description="Low complexity" evidence="10">
    <location>
        <begin position="621"/>
        <end position="635"/>
    </location>
</feature>
<dbReference type="EMBL" id="BLXT01003746">
    <property type="protein sequence ID" value="GFO05034.1"/>
    <property type="molecule type" value="Genomic_DNA"/>
</dbReference>
<evidence type="ECO:0000256" key="7">
    <source>
        <dbReference type="ARBA" id="ARBA00023054"/>
    </source>
</evidence>
<evidence type="ECO:0000256" key="8">
    <source>
        <dbReference type="ARBA" id="ARBA00023212"/>
    </source>
</evidence>
<dbReference type="Pfam" id="PF11559">
    <property type="entry name" value="ADIP"/>
    <property type="match status" value="1"/>
</dbReference>
<evidence type="ECO:0000313" key="12">
    <source>
        <dbReference type="Proteomes" id="UP000735302"/>
    </source>
</evidence>
<feature type="region of interest" description="Disordered" evidence="10">
    <location>
        <begin position="306"/>
        <end position="335"/>
    </location>
</feature>
<evidence type="ECO:0000256" key="1">
    <source>
        <dbReference type="ARBA" id="ARBA00004282"/>
    </source>
</evidence>
<comment type="similarity">
    <text evidence="3">Belongs to the ADIP family.</text>
</comment>
<feature type="region of interest" description="Disordered" evidence="10">
    <location>
        <begin position="621"/>
        <end position="646"/>
    </location>
</feature>
<feature type="coiled-coil region" evidence="9">
    <location>
        <begin position="150"/>
        <end position="230"/>
    </location>
</feature>
<keyword evidence="5" id="KW-0130">Cell adhesion</keyword>
<dbReference type="GO" id="GO:0034451">
    <property type="term" value="C:centriolar satellite"/>
    <property type="evidence" value="ECO:0007669"/>
    <property type="project" value="TreeGrafter"/>
</dbReference>
<dbReference type="GO" id="GO:0070161">
    <property type="term" value="C:anchoring junction"/>
    <property type="evidence" value="ECO:0007669"/>
    <property type="project" value="UniProtKB-SubCell"/>
</dbReference>
<dbReference type="PANTHER" id="PTHR46507:SF4">
    <property type="entry name" value="SSX FAMILY MEMBER 2 INTERACTING PROTEIN"/>
    <property type="match status" value="1"/>
</dbReference>
<evidence type="ECO:0000256" key="6">
    <source>
        <dbReference type="ARBA" id="ARBA00022949"/>
    </source>
</evidence>
<feature type="region of interest" description="Disordered" evidence="10">
    <location>
        <begin position="505"/>
        <end position="608"/>
    </location>
</feature>
<comment type="caution">
    <text evidence="11">The sequence shown here is derived from an EMBL/GenBank/DDBJ whole genome shotgun (WGS) entry which is preliminary data.</text>
</comment>
<evidence type="ECO:0000256" key="3">
    <source>
        <dbReference type="ARBA" id="ARBA00009291"/>
    </source>
</evidence>
<feature type="compositionally biased region" description="Polar residues" evidence="10">
    <location>
        <begin position="321"/>
        <end position="335"/>
    </location>
</feature>
<reference evidence="11 12" key="1">
    <citation type="journal article" date="2021" name="Elife">
        <title>Chloroplast acquisition without the gene transfer in kleptoplastic sea slugs, Plakobranchus ocellatus.</title>
        <authorList>
            <person name="Maeda T."/>
            <person name="Takahashi S."/>
            <person name="Yoshida T."/>
            <person name="Shimamura S."/>
            <person name="Takaki Y."/>
            <person name="Nagai Y."/>
            <person name="Toyoda A."/>
            <person name="Suzuki Y."/>
            <person name="Arimoto A."/>
            <person name="Ishii H."/>
            <person name="Satoh N."/>
            <person name="Nishiyama T."/>
            <person name="Hasebe M."/>
            <person name="Maruyama T."/>
            <person name="Minagawa J."/>
            <person name="Obokata J."/>
            <person name="Shigenobu S."/>
        </authorList>
    </citation>
    <scope>NUCLEOTIDE SEQUENCE [LARGE SCALE GENOMIC DNA]</scope>
</reference>
<keyword evidence="4" id="KW-0963">Cytoplasm</keyword>
<comment type="subcellular location">
    <subcellularLocation>
        <location evidence="1">Cell junction</location>
    </subcellularLocation>
    <subcellularLocation>
        <location evidence="2">Cytoplasm</location>
        <location evidence="2">Cytoskeleton</location>
        <location evidence="2">Microtubule organizing center</location>
        <location evidence="2">Centrosome</location>
    </subcellularLocation>
</comment>
<proteinExistence type="inferred from homology"/>
<evidence type="ECO:0000256" key="4">
    <source>
        <dbReference type="ARBA" id="ARBA00022490"/>
    </source>
</evidence>
<dbReference type="AlphaFoldDB" id="A0AAV4AF23"/>
<keyword evidence="12" id="KW-1185">Reference proteome</keyword>
<gene>
    <name evidence="11" type="ORF">PoB_003153900</name>
</gene>
<dbReference type="PANTHER" id="PTHR46507">
    <property type="entry name" value="AFADIN- AND ALPHA-ACTININ-BINDING PROTEIN"/>
    <property type="match status" value="1"/>
</dbReference>
<dbReference type="GO" id="GO:0036064">
    <property type="term" value="C:ciliary basal body"/>
    <property type="evidence" value="ECO:0007669"/>
    <property type="project" value="TreeGrafter"/>
</dbReference>
<organism evidence="11 12">
    <name type="scientific">Plakobranchus ocellatus</name>
    <dbReference type="NCBI Taxonomy" id="259542"/>
    <lineage>
        <taxon>Eukaryota</taxon>
        <taxon>Metazoa</taxon>
        <taxon>Spiralia</taxon>
        <taxon>Lophotrochozoa</taxon>
        <taxon>Mollusca</taxon>
        <taxon>Gastropoda</taxon>
        <taxon>Heterobranchia</taxon>
        <taxon>Euthyneura</taxon>
        <taxon>Panpulmonata</taxon>
        <taxon>Sacoglossa</taxon>
        <taxon>Placobranchoidea</taxon>
        <taxon>Plakobranchidae</taxon>
        <taxon>Plakobranchus</taxon>
    </lineage>
</organism>
<name>A0AAV4AF23_9GAST</name>
<evidence type="ECO:0000256" key="2">
    <source>
        <dbReference type="ARBA" id="ARBA00004300"/>
    </source>
</evidence>
<sequence>MSSWSFGFGQSLHVDSQNPATEAQRSPHNASEMIDKSQRGRRNKKLAFETNVPDLNDALPSRDMAEPRGSVFCTKDNLLNSIAYINQELELLGFPCLKFEGGKCTADMYFYINRLHDLLVLYHKTTSVKEDLETKNHQLSCDTNHHQSTCARLRREQDLLERELAQEKEKSRQINHKYKQLSVKLKTEKEEVKRLLAVMQSRDVQHRHDNKKREREVISLKERLHQLLADKVPDRKVGMDLMNVVSSGEGRRATWKINQGKLEEEMYQLVIANYEERHKELMIENADLRDCLLSLQRHLSGLLKNAKKSTSASDPKLHGTENLSTVSGDDIQDQSLHSHVSVTNIDEGYMQMPFDIVGKDIEKIFKETCDQISDGIKQPLAQNDAKTGQPAIAISNSNGTNSFGKGSREKRASVDALEVERLKKQISNYKDIIQQQEELIQQSLQSQSQSVETSFLHESQLLQEKENLSEQKKLFFEEKSAFEKERRAFTDAAIRLGKERQAFQEERSSILRQQIHSSSSTVKQQPDSKSKDVPHPTRLLPATPMFSPAKVPSKTITQDTPCNLPEPYQAQSLSPDSENQSNLKNTGTSKKKENTFHSVSQKEQQGPVIHYTPCITATPTAAAANSSQSSTPANSEAPRTSGFDSAASLESIKAALVRIRRSAAQSDEP</sequence>
<dbReference type="GO" id="GO:0007155">
    <property type="term" value="P:cell adhesion"/>
    <property type="evidence" value="ECO:0007669"/>
    <property type="project" value="UniProtKB-KW"/>
</dbReference>
<dbReference type="GO" id="GO:0035735">
    <property type="term" value="P:intraciliary transport involved in cilium assembly"/>
    <property type="evidence" value="ECO:0007669"/>
    <property type="project" value="TreeGrafter"/>
</dbReference>
<feature type="compositionally biased region" description="Polar residues" evidence="10">
    <location>
        <begin position="15"/>
        <end position="29"/>
    </location>
</feature>
<dbReference type="Proteomes" id="UP000735302">
    <property type="component" value="Unassembled WGS sequence"/>
</dbReference>
<keyword evidence="6" id="KW-0965">Cell junction</keyword>